<dbReference type="RefSeq" id="WP_270879694.1">
    <property type="nucleotide sequence ID" value="NZ_JAQFVF010000026.1"/>
</dbReference>
<reference evidence="4" key="1">
    <citation type="journal article" date="2019" name="Int. J. Syst. Evol. Microbiol.">
        <title>The Global Catalogue of Microorganisms (GCM) 10K type strain sequencing project: providing services to taxonomists for standard genome sequencing and annotation.</title>
        <authorList>
            <consortium name="The Broad Institute Genomics Platform"/>
            <consortium name="The Broad Institute Genome Sequencing Center for Infectious Disease"/>
            <person name="Wu L."/>
            <person name="Ma J."/>
        </authorList>
    </citation>
    <scope>NUCLEOTIDE SEQUENCE [LARGE SCALE GENOMIC DNA]</scope>
    <source>
        <strain evidence="4">KACC 11904</strain>
    </source>
</reference>
<evidence type="ECO:0000313" key="4">
    <source>
        <dbReference type="Proteomes" id="UP001596044"/>
    </source>
</evidence>
<dbReference type="SUPFAM" id="SSF75011">
    <property type="entry name" value="3-carboxy-cis,cis-mucoante lactonizing enzyme"/>
    <property type="match status" value="1"/>
</dbReference>
<evidence type="ECO:0000256" key="1">
    <source>
        <dbReference type="SAM" id="SignalP"/>
    </source>
</evidence>
<accession>A0ABW0K9U0</accession>
<feature type="signal peptide" evidence="1">
    <location>
        <begin position="1"/>
        <end position="25"/>
    </location>
</feature>
<dbReference type="PANTHER" id="PTHR37957:SF1">
    <property type="entry name" value="PHYTASE-LIKE DOMAIN-CONTAINING PROTEIN"/>
    <property type="match status" value="1"/>
</dbReference>
<dbReference type="Pfam" id="PF13449">
    <property type="entry name" value="Phytase-like"/>
    <property type="match status" value="1"/>
</dbReference>
<feature type="chain" id="PRO_5045338347" evidence="1">
    <location>
        <begin position="26"/>
        <end position="414"/>
    </location>
</feature>
<gene>
    <name evidence="3" type="ORF">ACFPOG_13590</name>
</gene>
<protein>
    <submittedName>
        <fullName evidence="3">Esterase-like activity of phytase family protein</fullName>
    </submittedName>
</protein>
<name>A0ABW0K9U0_9BACL</name>
<comment type="caution">
    <text evidence="3">The sequence shown here is derived from an EMBL/GenBank/DDBJ whole genome shotgun (WGS) entry which is preliminary data.</text>
</comment>
<evidence type="ECO:0000313" key="3">
    <source>
        <dbReference type="EMBL" id="MFC5449296.1"/>
    </source>
</evidence>
<keyword evidence="4" id="KW-1185">Reference proteome</keyword>
<keyword evidence="1" id="KW-0732">Signal</keyword>
<sequence length="414" mass="44812">MKVRKLVSASAVAGLLMVAPYAATAATPLTTQAASADGHSNKAANPLKPVKHVTNHSVGQLTFIGEQRIANDAKFDETLVGGLSGIDYSPRTHQWILISDDRSDNAPARFYTAKLKYDTKSFYNIELTGMTPFKQQDGTTFPNKKDFTANQKGIVPDLESIRFDPHNNSIWYTSEGDRTLGFNPFIYQASLKGKYLSSVQIPSAFQMNSSTDTAPQKGFRNNLALEGSSFSPDGNYYFTAMEAALYQDGDISTVDAGSYSRITKYNRSGDIIAQYAYPIDAIPAKPGAGKSADNGVSEMLAVNDHQFLILERSGVQADDGSYANYIRIYEADTAGASNVNTVDSLKTGQFTPVSKKLILNLNTLGLPKLDNVEGIAWGPKLQNGHDSLVLVSDNNFGASQVTQLLAFDVAPEAK</sequence>
<proteinExistence type="predicted"/>
<feature type="domain" description="Phytase-like" evidence="2">
    <location>
        <begin position="79"/>
        <end position="396"/>
    </location>
</feature>
<evidence type="ECO:0000259" key="2">
    <source>
        <dbReference type="Pfam" id="PF13449"/>
    </source>
</evidence>
<dbReference type="InterPro" id="IPR027372">
    <property type="entry name" value="Phytase-like_dom"/>
</dbReference>
<dbReference type="EMBL" id="JBHSMJ010000018">
    <property type="protein sequence ID" value="MFC5449296.1"/>
    <property type="molecule type" value="Genomic_DNA"/>
</dbReference>
<dbReference type="Proteomes" id="UP001596044">
    <property type="component" value="Unassembled WGS sequence"/>
</dbReference>
<organism evidence="3 4">
    <name type="scientific">Paenibacillus aestuarii</name>
    <dbReference type="NCBI Taxonomy" id="516965"/>
    <lineage>
        <taxon>Bacteria</taxon>
        <taxon>Bacillati</taxon>
        <taxon>Bacillota</taxon>
        <taxon>Bacilli</taxon>
        <taxon>Bacillales</taxon>
        <taxon>Paenibacillaceae</taxon>
        <taxon>Paenibacillus</taxon>
    </lineage>
</organism>
<dbReference type="PANTHER" id="PTHR37957">
    <property type="entry name" value="BLR7070 PROTEIN"/>
    <property type="match status" value="1"/>
</dbReference>